<dbReference type="InterPro" id="IPR036188">
    <property type="entry name" value="FAD/NAD-bd_sf"/>
</dbReference>
<evidence type="ECO:0000259" key="7">
    <source>
        <dbReference type="PROSITE" id="PS00623"/>
    </source>
</evidence>
<evidence type="ECO:0000313" key="9">
    <source>
        <dbReference type="EMBL" id="SSW72299.1"/>
    </source>
</evidence>
<dbReference type="Gene3D" id="3.30.560.10">
    <property type="entry name" value="Glucose Oxidase, domain 3"/>
    <property type="match status" value="1"/>
</dbReference>
<feature type="domain" description="Glucose-methanol-choline oxidoreductase N-terminal" evidence="8">
    <location>
        <begin position="299"/>
        <end position="313"/>
    </location>
</feature>
<reference evidence="9 10" key="1">
    <citation type="submission" date="2018-07" db="EMBL/GenBank/DDBJ databases">
        <authorList>
            <person name="Peeters C."/>
        </authorList>
    </citation>
    <scope>NUCLEOTIDE SEQUENCE [LARGE SCALE GENOMIC DNA]</scope>
    <source>
        <strain evidence="9 10">LMG 30378</strain>
    </source>
</reference>
<name>A0A446CWT7_9BURK</name>
<dbReference type="Pfam" id="PF00732">
    <property type="entry name" value="GMC_oxred_N"/>
    <property type="match status" value="1"/>
</dbReference>
<dbReference type="Proteomes" id="UP000289465">
    <property type="component" value="Unassembled WGS sequence"/>
</dbReference>
<comment type="cofactor">
    <cofactor evidence="1">
        <name>FAD</name>
        <dbReference type="ChEBI" id="CHEBI:57692"/>
    </cofactor>
</comment>
<dbReference type="EC" id="1.1.99.-" evidence="9"/>
<comment type="similarity">
    <text evidence="2 5">Belongs to the GMC oxidoreductase family.</text>
</comment>
<dbReference type="PROSITE" id="PS00624">
    <property type="entry name" value="GMC_OXRED_2"/>
    <property type="match status" value="1"/>
</dbReference>
<keyword evidence="9" id="KW-0560">Oxidoreductase</keyword>
<keyword evidence="3 5" id="KW-0285">Flavoprotein</keyword>
<dbReference type="PIRSF" id="PIRSF000137">
    <property type="entry name" value="Alcohol_oxidase"/>
    <property type="match status" value="1"/>
</dbReference>
<dbReference type="Pfam" id="PF05199">
    <property type="entry name" value="GMC_oxred_C"/>
    <property type="match status" value="1"/>
</dbReference>
<evidence type="ECO:0000259" key="8">
    <source>
        <dbReference type="PROSITE" id="PS00624"/>
    </source>
</evidence>
<feature type="region of interest" description="Disordered" evidence="6">
    <location>
        <begin position="1"/>
        <end position="27"/>
    </location>
</feature>
<feature type="domain" description="Glucose-methanol-choline oxidoreductase N-terminal" evidence="7">
    <location>
        <begin position="127"/>
        <end position="150"/>
    </location>
</feature>
<proteinExistence type="inferred from homology"/>
<dbReference type="AlphaFoldDB" id="A0A446CWT7"/>
<dbReference type="GO" id="GO:0016614">
    <property type="term" value="F:oxidoreductase activity, acting on CH-OH group of donors"/>
    <property type="evidence" value="ECO:0007669"/>
    <property type="project" value="InterPro"/>
</dbReference>
<sequence>MHEGPRCAGPSIQYISAPHNDKQGKRAVGRSGRARGALLQGELADMSDTVDYIVVGAGSAGCVMANRLSASGAHSVCLLEAGPKDSYPWIHIPIGYGKTMFHKVVNWGYYTDPDPNMLDRRIYWPRGRTLGGSSAINGLIYIRGQRRDYDAWAAAGNPGWSWDDCLPYFRKLENNDLGPGPTRGTDGPLNATSIKTPHPLVQGLIAAAESLGVPRVDDFNTGDQEGVGYYQLTTRNGRRCSTAVAYLRPAQGRANLRVETGAHAMAILFEGTRACGVRYRQHGQVRTLRARREVVLCAGALQSPQLLQLSGVGPAALLRQFGIGIVRDLPGVGENLQDHLQIRLIYETTRPITTNDQLRTLSGRARMGLEWLLFRSGPLAVGINQGGLFCRVDPASRTPDTQFHFATLSADMAGGKVHPFSGCTYSVCQLRPSSRGRVRLRSADPFEAPSMQPNYLSTELDRRMTVAAVKYARRIAATPPLAGMMKREFRPGPDVRADDEILHFCREYGATIFHPSGTAKMGPRSDPMAVVDERLRVHGVAGLRVVDCSIMPTLVSGNTNVPVVMLAERAADFILQELRQAHPQALQVAA</sequence>
<dbReference type="SUPFAM" id="SSF51905">
    <property type="entry name" value="FAD/NAD(P)-binding domain"/>
    <property type="match status" value="1"/>
</dbReference>
<dbReference type="InterPro" id="IPR000172">
    <property type="entry name" value="GMC_OxRdtase_N"/>
</dbReference>
<evidence type="ECO:0000256" key="2">
    <source>
        <dbReference type="ARBA" id="ARBA00010790"/>
    </source>
</evidence>
<dbReference type="PANTHER" id="PTHR11552">
    <property type="entry name" value="GLUCOSE-METHANOL-CHOLINE GMC OXIDOREDUCTASE"/>
    <property type="match status" value="1"/>
</dbReference>
<evidence type="ECO:0000256" key="3">
    <source>
        <dbReference type="ARBA" id="ARBA00022630"/>
    </source>
</evidence>
<dbReference type="InterPro" id="IPR007867">
    <property type="entry name" value="GMC_OxRtase_C"/>
</dbReference>
<dbReference type="PANTHER" id="PTHR11552:SF147">
    <property type="entry name" value="CHOLINE DEHYDROGENASE, MITOCHONDRIAL"/>
    <property type="match status" value="1"/>
</dbReference>
<dbReference type="SUPFAM" id="SSF54373">
    <property type="entry name" value="FAD-linked reductases, C-terminal domain"/>
    <property type="match status" value="1"/>
</dbReference>
<evidence type="ECO:0000256" key="6">
    <source>
        <dbReference type="SAM" id="MobiDB-lite"/>
    </source>
</evidence>
<protein>
    <submittedName>
        <fullName evidence="9">Alcohol dehydrogenase [acceptor]</fullName>
        <ecNumber evidence="9">1.1.99.-</ecNumber>
    </submittedName>
</protein>
<dbReference type="PROSITE" id="PS00623">
    <property type="entry name" value="GMC_OXRED_1"/>
    <property type="match status" value="1"/>
</dbReference>
<evidence type="ECO:0000256" key="4">
    <source>
        <dbReference type="ARBA" id="ARBA00022827"/>
    </source>
</evidence>
<accession>A0A446CWT7</accession>
<dbReference type="InterPro" id="IPR012132">
    <property type="entry name" value="GMC_OxRdtase"/>
</dbReference>
<dbReference type="EMBL" id="UFQC01000036">
    <property type="protein sequence ID" value="SSW72299.1"/>
    <property type="molecule type" value="Genomic_DNA"/>
</dbReference>
<organism evidence="9 10">
    <name type="scientific">Achromobacter veterisilvae</name>
    <dbReference type="NCBI Taxonomy" id="2069367"/>
    <lineage>
        <taxon>Bacteria</taxon>
        <taxon>Pseudomonadati</taxon>
        <taxon>Pseudomonadota</taxon>
        <taxon>Betaproteobacteria</taxon>
        <taxon>Burkholderiales</taxon>
        <taxon>Alcaligenaceae</taxon>
        <taxon>Achromobacter</taxon>
    </lineage>
</organism>
<dbReference type="Gene3D" id="3.50.50.60">
    <property type="entry name" value="FAD/NAD(P)-binding domain"/>
    <property type="match status" value="1"/>
</dbReference>
<evidence type="ECO:0000313" key="10">
    <source>
        <dbReference type="Proteomes" id="UP000289465"/>
    </source>
</evidence>
<gene>
    <name evidence="9" type="primary">alkJ_4</name>
    <name evidence="9" type="ORF">AVE30378_05035</name>
</gene>
<keyword evidence="4 5" id="KW-0274">FAD</keyword>
<dbReference type="NCBIfam" id="NF002550">
    <property type="entry name" value="PRK02106.1"/>
    <property type="match status" value="1"/>
</dbReference>
<evidence type="ECO:0000256" key="1">
    <source>
        <dbReference type="ARBA" id="ARBA00001974"/>
    </source>
</evidence>
<dbReference type="GO" id="GO:0050660">
    <property type="term" value="F:flavin adenine dinucleotide binding"/>
    <property type="evidence" value="ECO:0007669"/>
    <property type="project" value="InterPro"/>
</dbReference>
<evidence type="ECO:0000256" key="5">
    <source>
        <dbReference type="RuleBase" id="RU003968"/>
    </source>
</evidence>